<proteinExistence type="predicted"/>
<accession>A0ABX1GFJ2</accession>
<evidence type="ECO:0000313" key="2">
    <source>
        <dbReference type="Proteomes" id="UP000765845"/>
    </source>
</evidence>
<keyword evidence="2" id="KW-1185">Reference proteome</keyword>
<protein>
    <recommendedName>
        <fullName evidence="3">Preprotein translocase subunit YajC</fullName>
    </recommendedName>
</protein>
<dbReference type="CDD" id="cd01670">
    <property type="entry name" value="Death"/>
    <property type="match status" value="1"/>
</dbReference>
<sequence>MFWLIVIGVLAFMLAPILWIIPSPRQKRQIALRDVARKQGILVQIGSLPQSRRQRVRKEGQIPGLAYCLMLPKGARLARWRLWFNGEGEHDDVAGPPDSVRQKIAALGDAWPEDVILIEASEQMLKVYWREKNADVATVEALVSAMTSIVEEIGPSNEVE</sequence>
<organism evidence="1 2">
    <name type="scientific">Spongiibacter thalassae</name>
    <dbReference type="NCBI Taxonomy" id="2721624"/>
    <lineage>
        <taxon>Bacteria</taxon>
        <taxon>Pseudomonadati</taxon>
        <taxon>Pseudomonadota</taxon>
        <taxon>Gammaproteobacteria</taxon>
        <taxon>Cellvibrionales</taxon>
        <taxon>Spongiibacteraceae</taxon>
        <taxon>Spongiibacter</taxon>
    </lineage>
</organism>
<reference evidence="1 2" key="1">
    <citation type="submission" date="2020-04" db="EMBL/GenBank/DDBJ databases">
        <authorList>
            <person name="Yoon J."/>
        </authorList>
    </citation>
    <scope>NUCLEOTIDE SEQUENCE [LARGE SCALE GENOMIC DNA]</scope>
    <source>
        <strain evidence="1 2">KMU-166</strain>
    </source>
</reference>
<dbReference type="Proteomes" id="UP000765845">
    <property type="component" value="Unassembled WGS sequence"/>
</dbReference>
<comment type="caution">
    <text evidence="1">The sequence shown here is derived from an EMBL/GenBank/DDBJ whole genome shotgun (WGS) entry which is preliminary data.</text>
</comment>
<evidence type="ECO:0000313" key="1">
    <source>
        <dbReference type="EMBL" id="NKI17208.1"/>
    </source>
</evidence>
<dbReference type="RefSeq" id="WP_168449724.1">
    <property type="nucleotide sequence ID" value="NZ_JAAWWK010000002.1"/>
</dbReference>
<dbReference type="EMBL" id="JAAWWK010000002">
    <property type="protein sequence ID" value="NKI17208.1"/>
    <property type="molecule type" value="Genomic_DNA"/>
</dbReference>
<name>A0ABX1GFJ2_9GAMM</name>
<gene>
    <name evidence="1" type="ORF">HCU74_07205</name>
</gene>
<evidence type="ECO:0008006" key="3">
    <source>
        <dbReference type="Google" id="ProtNLM"/>
    </source>
</evidence>